<name>A0A6G9AVB9_9BACT</name>
<dbReference type="Gene3D" id="3.40.50.2000">
    <property type="entry name" value="Glycogen Phosphorylase B"/>
    <property type="match status" value="2"/>
</dbReference>
<organism evidence="3 4">
    <name type="scientific">Spirosoma aureum</name>
    <dbReference type="NCBI Taxonomy" id="2692134"/>
    <lineage>
        <taxon>Bacteria</taxon>
        <taxon>Pseudomonadati</taxon>
        <taxon>Bacteroidota</taxon>
        <taxon>Cytophagia</taxon>
        <taxon>Cytophagales</taxon>
        <taxon>Cytophagaceae</taxon>
        <taxon>Spirosoma</taxon>
    </lineage>
</organism>
<dbReference type="SUPFAM" id="SSF53756">
    <property type="entry name" value="UDP-Glycosyltransferase/glycogen phosphorylase"/>
    <property type="match status" value="1"/>
</dbReference>
<dbReference type="PANTHER" id="PTHR12526">
    <property type="entry name" value="GLYCOSYLTRANSFERASE"/>
    <property type="match status" value="1"/>
</dbReference>
<evidence type="ECO:0000313" key="3">
    <source>
        <dbReference type="EMBL" id="QIP16235.1"/>
    </source>
</evidence>
<protein>
    <submittedName>
        <fullName evidence="3">Glycosyltransferase</fullName>
    </submittedName>
</protein>
<dbReference type="KEGG" id="spib:G8759_28130"/>
<dbReference type="InterPro" id="IPR028098">
    <property type="entry name" value="Glyco_trans_4-like_N"/>
</dbReference>
<dbReference type="PANTHER" id="PTHR12526:SF637">
    <property type="entry name" value="GLYCOSYLTRANSFERASE EPSF-RELATED"/>
    <property type="match status" value="1"/>
</dbReference>
<dbReference type="Pfam" id="PF00534">
    <property type="entry name" value="Glycos_transf_1"/>
    <property type="match status" value="1"/>
</dbReference>
<proteinExistence type="predicted"/>
<keyword evidence="4" id="KW-1185">Reference proteome</keyword>
<reference evidence="3 4" key="1">
    <citation type="submission" date="2020-03" db="EMBL/GenBank/DDBJ databases">
        <authorList>
            <person name="Kim M.K."/>
        </authorList>
    </citation>
    <scope>NUCLEOTIDE SEQUENCE [LARGE SCALE GENOMIC DNA]</scope>
    <source>
        <strain evidence="3 4">BT328</strain>
    </source>
</reference>
<accession>A0A6G9AVB9</accession>
<keyword evidence="3" id="KW-0808">Transferase</keyword>
<evidence type="ECO:0000313" key="4">
    <source>
        <dbReference type="Proteomes" id="UP000501802"/>
    </source>
</evidence>
<dbReference type="AlphaFoldDB" id="A0A6G9AVB9"/>
<evidence type="ECO:0000259" key="2">
    <source>
        <dbReference type="Pfam" id="PF13439"/>
    </source>
</evidence>
<feature type="domain" description="Glycosyltransferase subfamily 4-like N-terminal" evidence="2">
    <location>
        <begin position="16"/>
        <end position="166"/>
    </location>
</feature>
<sequence length="370" mass="42282">MHIMMSADWFYPSQMGGPSNGIYWQAKAMRQAGRQVTVVATSQDLPPTVPIDRWLEMDCGQVIYTKNPHFYLPFKHIWYAIGAIRKADIAHINSLFYPSSVLLVMAAQLLGKRIIWAPHGELSPSALIYRPKLKQLLLRLFRSISKGIVFHSTSLAETDHIRKHFGPNVAINEIENMMEMPPKVERRARNYLLFIGRLHPIKAIDHLIKALSESVIFRRSNFVLTIAGPDSDGYLQHLKTLAKNVNLTDKINFVGPVWGTQKEQLYADARITILPSHAENFGNVVIESLAQGTPVVASTGTPWQLLESEQAGSWVDNTPNELRQAIEYYLQMPSETYHVYRKQATELAHRRFNIYANVAKWERFYEEVAR</sequence>
<feature type="domain" description="Glycosyl transferase family 1" evidence="1">
    <location>
        <begin position="187"/>
        <end position="345"/>
    </location>
</feature>
<evidence type="ECO:0000259" key="1">
    <source>
        <dbReference type="Pfam" id="PF00534"/>
    </source>
</evidence>
<dbReference type="Pfam" id="PF13439">
    <property type="entry name" value="Glyco_transf_4"/>
    <property type="match status" value="1"/>
</dbReference>
<dbReference type="Proteomes" id="UP000501802">
    <property type="component" value="Chromosome"/>
</dbReference>
<dbReference type="InterPro" id="IPR001296">
    <property type="entry name" value="Glyco_trans_1"/>
</dbReference>
<gene>
    <name evidence="3" type="ORF">G8759_28130</name>
</gene>
<dbReference type="GO" id="GO:0016757">
    <property type="term" value="F:glycosyltransferase activity"/>
    <property type="evidence" value="ECO:0007669"/>
    <property type="project" value="InterPro"/>
</dbReference>
<dbReference type="EMBL" id="CP050063">
    <property type="protein sequence ID" value="QIP16235.1"/>
    <property type="molecule type" value="Genomic_DNA"/>
</dbReference>